<dbReference type="HAMAP" id="MF_01537">
    <property type="entry name" value="Nucleos_phosphorylase_PpnP"/>
    <property type="match status" value="1"/>
</dbReference>
<comment type="similarity">
    <text evidence="3">Belongs to the nucleoside phosphorylase PpnP family.</text>
</comment>
<dbReference type="CDD" id="cd20296">
    <property type="entry name" value="cupin_PpnP-like"/>
    <property type="match status" value="1"/>
</dbReference>
<evidence type="ECO:0000256" key="3">
    <source>
        <dbReference type="HAMAP-Rule" id="MF_01537"/>
    </source>
</evidence>
<dbReference type="GO" id="GO:0004850">
    <property type="term" value="F:uridine phosphorylase activity"/>
    <property type="evidence" value="ECO:0007669"/>
    <property type="project" value="RHEA"/>
</dbReference>
<dbReference type="PANTHER" id="PTHR36540:SF1">
    <property type="entry name" value="PYRIMIDINE_PURINE NUCLEOSIDE PHOSPHORYLASE"/>
    <property type="match status" value="1"/>
</dbReference>
<name>A0A4Q0YCS6_9BACT</name>
<dbReference type="SUPFAM" id="SSF51182">
    <property type="entry name" value="RmlC-like cupins"/>
    <property type="match status" value="1"/>
</dbReference>
<dbReference type="AlphaFoldDB" id="A0A4Q0YCS6"/>
<evidence type="ECO:0000313" key="4">
    <source>
        <dbReference type="EMBL" id="RXJ68220.1"/>
    </source>
</evidence>
<dbReference type="GO" id="GO:0004731">
    <property type="term" value="F:purine-nucleoside phosphorylase activity"/>
    <property type="evidence" value="ECO:0007669"/>
    <property type="project" value="UniProtKB-UniRule"/>
</dbReference>
<comment type="catalytic activity">
    <reaction evidence="3">
        <text>a purine D-ribonucleoside + phosphate = a purine nucleobase + alpha-D-ribose 1-phosphate</text>
        <dbReference type="Rhea" id="RHEA:19805"/>
        <dbReference type="ChEBI" id="CHEBI:26386"/>
        <dbReference type="ChEBI" id="CHEBI:43474"/>
        <dbReference type="ChEBI" id="CHEBI:57720"/>
        <dbReference type="ChEBI" id="CHEBI:142355"/>
        <dbReference type="EC" id="2.4.2.1"/>
    </reaction>
</comment>
<dbReference type="InterPro" id="IPR011051">
    <property type="entry name" value="RmlC_Cupin_sf"/>
</dbReference>
<keyword evidence="1 3" id="KW-0328">Glycosyltransferase</keyword>
<protein>
    <recommendedName>
        <fullName evidence="3">Pyrimidine/purine nucleoside phosphorylase</fullName>
        <ecNumber evidence="3">2.4.2.1</ecNumber>
        <ecNumber evidence="3">2.4.2.2</ecNumber>
    </recommendedName>
    <alternativeName>
        <fullName evidence="3">Adenosine phosphorylase</fullName>
    </alternativeName>
    <alternativeName>
        <fullName evidence="3">Cytidine phosphorylase</fullName>
    </alternativeName>
    <alternativeName>
        <fullName evidence="3">Guanosine phosphorylase</fullName>
    </alternativeName>
    <alternativeName>
        <fullName evidence="3">Inosine phosphorylase</fullName>
    </alternativeName>
    <alternativeName>
        <fullName evidence="3">Thymidine phosphorylase</fullName>
    </alternativeName>
    <alternativeName>
        <fullName evidence="3">Uridine phosphorylase</fullName>
    </alternativeName>
    <alternativeName>
        <fullName evidence="3">Xanthosine phosphorylase</fullName>
    </alternativeName>
</protein>
<dbReference type="Gene3D" id="2.60.120.10">
    <property type="entry name" value="Jelly Rolls"/>
    <property type="match status" value="1"/>
</dbReference>
<sequence>MSNIIEKNVDLLKKANVYFDGRVTSRNYTDKDGVVKSLGVMLPGEYTFNTKASESMEILGGKVEVLILSGLDNNWETYSAGETFEVPANSSFEIKVLELADYCCTYLS</sequence>
<dbReference type="PANTHER" id="PTHR36540">
    <property type="entry name" value="PYRIMIDINE/PURINE NUCLEOSIDE PHOSPHORYLASE"/>
    <property type="match status" value="1"/>
</dbReference>
<comment type="catalytic activity">
    <reaction evidence="3">
        <text>adenosine + phosphate = alpha-D-ribose 1-phosphate + adenine</text>
        <dbReference type="Rhea" id="RHEA:27642"/>
        <dbReference type="ChEBI" id="CHEBI:16335"/>
        <dbReference type="ChEBI" id="CHEBI:16708"/>
        <dbReference type="ChEBI" id="CHEBI:43474"/>
        <dbReference type="ChEBI" id="CHEBI:57720"/>
        <dbReference type="EC" id="2.4.2.1"/>
    </reaction>
</comment>
<dbReference type="RefSeq" id="WP_128980957.1">
    <property type="nucleotide sequence ID" value="NZ_PDKJ01000006.1"/>
</dbReference>
<comment type="caution">
    <text evidence="4">The sequence shown here is derived from an EMBL/GenBank/DDBJ whole genome shotgun (WGS) entry which is preliminary data.</text>
</comment>
<comment type="catalytic activity">
    <reaction evidence="3">
        <text>cytidine + phosphate = cytosine + alpha-D-ribose 1-phosphate</text>
        <dbReference type="Rhea" id="RHEA:52540"/>
        <dbReference type="ChEBI" id="CHEBI:16040"/>
        <dbReference type="ChEBI" id="CHEBI:17562"/>
        <dbReference type="ChEBI" id="CHEBI:43474"/>
        <dbReference type="ChEBI" id="CHEBI:57720"/>
        <dbReference type="EC" id="2.4.2.2"/>
    </reaction>
</comment>
<dbReference type="GO" id="GO:0005829">
    <property type="term" value="C:cytosol"/>
    <property type="evidence" value="ECO:0007669"/>
    <property type="project" value="TreeGrafter"/>
</dbReference>
<comment type="catalytic activity">
    <reaction evidence="3">
        <text>uridine + phosphate = alpha-D-ribose 1-phosphate + uracil</text>
        <dbReference type="Rhea" id="RHEA:24388"/>
        <dbReference type="ChEBI" id="CHEBI:16704"/>
        <dbReference type="ChEBI" id="CHEBI:17568"/>
        <dbReference type="ChEBI" id="CHEBI:43474"/>
        <dbReference type="ChEBI" id="CHEBI:57720"/>
        <dbReference type="EC" id="2.4.2.2"/>
    </reaction>
</comment>
<dbReference type="EC" id="2.4.2.1" evidence="3"/>
<evidence type="ECO:0000256" key="1">
    <source>
        <dbReference type="ARBA" id="ARBA00022676"/>
    </source>
</evidence>
<gene>
    <name evidence="3" type="primary">ppnP</name>
    <name evidence="4" type="ORF">CRV08_08170</name>
</gene>
<evidence type="ECO:0000313" key="5">
    <source>
        <dbReference type="Proteomes" id="UP000290172"/>
    </source>
</evidence>
<comment type="catalytic activity">
    <reaction evidence="3">
        <text>inosine + phosphate = alpha-D-ribose 1-phosphate + hypoxanthine</text>
        <dbReference type="Rhea" id="RHEA:27646"/>
        <dbReference type="ChEBI" id="CHEBI:17368"/>
        <dbReference type="ChEBI" id="CHEBI:17596"/>
        <dbReference type="ChEBI" id="CHEBI:43474"/>
        <dbReference type="ChEBI" id="CHEBI:57720"/>
        <dbReference type="EC" id="2.4.2.1"/>
    </reaction>
</comment>
<dbReference type="GO" id="GO:0047975">
    <property type="term" value="F:guanosine phosphorylase activity"/>
    <property type="evidence" value="ECO:0007669"/>
    <property type="project" value="RHEA"/>
</dbReference>
<dbReference type="EMBL" id="PDKJ01000006">
    <property type="protein sequence ID" value="RXJ68220.1"/>
    <property type="molecule type" value="Genomic_DNA"/>
</dbReference>
<dbReference type="InterPro" id="IPR009664">
    <property type="entry name" value="Ppnp"/>
</dbReference>
<dbReference type="InterPro" id="IPR014710">
    <property type="entry name" value="RmlC-like_jellyroll"/>
</dbReference>
<dbReference type="GO" id="GO:0009032">
    <property type="term" value="F:thymidine phosphorylase activity"/>
    <property type="evidence" value="ECO:0007669"/>
    <property type="project" value="RHEA"/>
</dbReference>
<dbReference type="Pfam" id="PF06865">
    <property type="entry name" value="Ppnp"/>
    <property type="match status" value="1"/>
</dbReference>
<proteinExistence type="inferred from homology"/>
<dbReference type="Proteomes" id="UP000290172">
    <property type="component" value="Unassembled WGS sequence"/>
</dbReference>
<accession>A0A4Q0YCS6</accession>
<reference evidence="4 5" key="1">
    <citation type="submission" date="2017-10" db="EMBL/GenBank/DDBJ databases">
        <title>Genomics of the genus Arcobacter.</title>
        <authorList>
            <person name="Perez-Cataluna A."/>
            <person name="Figueras M.J."/>
        </authorList>
    </citation>
    <scope>NUCLEOTIDE SEQUENCE [LARGE SCALE GENOMIC DNA]</scope>
    <source>
        <strain evidence="4 5">CECT 8993</strain>
    </source>
</reference>
<keyword evidence="2 3" id="KW-0808">Transferase</keyword>
<dbReference type="EC" id="2.4.2.2" evidence="3"/>
<comment type="catalytic activity">
    <reaction evidence="3">
        <text>guanosine + phosphate = alpha-D-ribose 1-phosphate + guanine</text>
        <dbReference type="Rhea" id="RHEA:13233"/>
        <dbReference type="ChEBI" id="CHEBI:16235"/>
        <dbReference type="ChEBI" id="CHEBI:16750"/>
        <dbReference type="ChEBI" id="CHEBI:43474"/>
        <dbReference type="ChEBI" id="CHEBI:57720"/>
        <dbReference type="EC" id="2.4.2.1"/>
    </reaction>
</comment>
<comment type="catalytic activity">
    <reaction evidence="3">
        <text>thymidine + phosphate = 2-deoxy-alpha-D-ribose 1-phosphate + thymine</text>
        <dbReference type="Rhea" id="RHEA:16037"/>
        <dbReference type="ChEBI" id="CHEBI:17748"/>
        <dbReference type="ChEBI" id="CHEBI:17821"/>
        <dbReference type="ChEBI" id="CHEBI:43474"/>
        <dbReference type="ChEBI" id="CHEBI:57259"/>
        <dbReference type="EC" id="2.4.2.2"/>
    </reaction>
</comment>
<organism evidence="4 5">
    <name type="scientific">Halarcobacter ebronensis</name>
    <dbReference type="NCBI Taxonomy" id="1462615"/>
    <lineage>
        <taxon>Bacteria</taxon>
        <taxon>Pseudomonadati</taxon>
        <taxon>Campylobacterota</taxon>
        <taxon>Epsilonproteobacteria</taxon>
        <taxon>Campylobacterales</taxon>
        <taxon>Arcobacteraceae</taxon>
        <taxon>Halarcobacter</taxon>
    </lineage>
</organism>
<comment type="catalytic activity">
    <reaction evidence="3">
        <text>xanthosine + phosphate = alpha-D-ribose 1-phosphate + xanthine</text>
        <dbReference type="Rhea" id="RHEA:27638"/>
        <dbReference type="ChEBI" id="CHEBI:17712"/>
        <dbReference type="ChEBI" id="CHEBI:18107"/>
        <dbReference type="ChEBI" id="CHEBI:43474"/>
        <dbReference type="ChEBI" id="CHEBI:57720"/>
        <dbReference type="EC" id="2.4.2.1"/>
    </reaction>
</comment>
<evidence type="ECO:0000256" key="2">
    <source>
        <dbReference type="ARBA" id="ARBA00022679"/>
    </source>
</evidence>
<comment type="function">
    <text evidence="3">Catalyzes the phosphorolysis of diverse nucleosides, yielding D-ribose 1-phosphate and the respective free bases. Can use uridine, adenosine, guanosine, cytidine, thymidine, inosine and xanthosine as substrates. Also catalyzes the reverse reactions.</text>
</comment>